<organism evidence="1 2">
    <name type="scientific">Candidatus Giovannonibacteria bacterium RIFCSPLOWO2_01_FULL_45_34</name>
    <dbReference type="NCBI Taxonomy" id="1798351"/>
    <lineage>
        <taxon>Bacteria</taxon>
        <taxon>Candidatus Giovannoniibacteriota</taxon>
    </lineage>
</organism>
<dbReference type="Proteomes" id="UP000178114">
    <property type="component" value="Unassembled WGS sequence"/>
</dbReference>
<accession>A0A1F5WYL1</accession>
<sequence>MPKSDIKEFIDFFHDASTKTRGVSAIIVRGRDGRLVQRALKIFSRTQLEMMAVWFLANKTKLKPAIGTMLSKKLMEELELKLKHHSFWKELDEIYEKYYPRQMYLSELGIKKINDNDSTKRK</sequence>
<gene>
    <name evidence="1" type="ORF">A2930_03730</name>
</gene>
<name>A0A1F5WYL1_9BACT</name>
<evidence type="ECO:0000313" key="1">
    <source>
        <dbReference type="EMBL" id="OGF80746.1"/>
    </source>
</evidence>
<protein>
    <submittedName>
        <fullName evidence="1">Uncharacterized protein</fullName>
    </submittedName>
</protein>
<evidence type="ECO:0000313" key="2">
    <source>
        <dbReference type="Proteomes" id="UP000178114"/>
    </source>
</evidence>
<dbReference type="EMBL" id="MFID01000030">
    <property type="protein sequence ID" value="OGF80746.1"/>
    <property type="molecule type" value="Genomic_DNA"/>
</dbReference>
<dbReference type="AlphaFoldDB" id="A0A1F5WYL1"/>
<reference evidence="1 2" key="1">
    <citation type="journal article" date="2016" name="Nat. Commun.">
        <title>Thousands of microbial genomes shed light on interconnected biogeochemical processes in an aquifer system.</title>
        <authorList>
            <person name="Anantharaman K."/>
            <person name="Brown C.T."/>
            <person name="Hug L.A."/>
            <person name="Sharon I."/>
            <person name="Castelle C.J."/>
            <person name="Probst A.J."/>
            <person name="Thomas B.C."/>
            <person name="Singh A."/>
            <person name="Wilkins M.J."/>
            <person name="Karaoz U."/>
            <person name="Brodie E.L."/>
            <person name="Williams K.H."/>
            <person name="Hubbard S.S."/>
            <person name="Banfield J.F."/>
        </authorList>
    </citation>
    <scope>NUCLEOTIDE SEQUENCE [LARGE SCALE GENOMIC DNA]</scope>
</reference>
<comment type="caution">
    <text evidence="1">The sequence shown here is derived from an EMBL/GenBank/DDBJ whole genome shotgun (WGS) entry which is preliminary data.</text>
</comment>
<dbReference type="STRING" id="1798351.A2930_03730"/>
<proteinExistence type="predicted"/>